<organism evidence="3">
    <name type="scientific">Siphoviridae sp. ctvuW5</name>
    <dbReference type="NCBI Taxonomy" id="2825725"/>
    <lineage>
        <taxon>Viruses</taxon>
        <taxon>Duplodnaviria</taxon>
        <taxon>Heunggongvirae</taxon>
        <taxon>Uroviricota</taxon>
        <taxon>Caudoviricetes</taxon>
    </lineage>
</organism>
<comment type="similarity">
    <text evidence="1">Belongs to the ninG family.</text>
</comment>
<proteinExistence type="inferred from homology"/>
<evidence type="ECO:0000256" key="1">
    <source>
        <dbReference type="ARBA" id="ARBA00008471"/>
    </source>
</evidence>
<evidence type="ECO:0000313" key="3">
    <source>
        <dbReference type="EMBL" id="DAF86802.1"/>
    </source>
</evidence>
<protein>
    <recommendedName>
        <fullName evidence="2">Protein ninG</fullName>
    </recommendedName>
</protein>
<dbReference type="EMBL" id="BK015953">
    <property type="protein sequence ID" value="DAF86802.1"/>
    <property type="molecule type" value="Genomic_DNA"/>
</dbReference>
<sequence>MWNNKRKSKASGKTEHQKLVATLDRWFSKYIRLRDSFVSNGELFFRCISCGKIKSYDEADCGHYINRGHMSTRFDEDNCHAQCKFCNRFDEGNIYNYRERLINKIGLSRVLLLEAKKNQTCKLSDFELKALISHYKAEVKKLEEEKRK</sequence>
<dbReference type="Pfam" id="PF05766">
    <property type="entry name" value="NinG"/>
    <property type="match status" value="1"/>
</dbReference>
<name>A0A8S5TX70_9CAUD</name>
<accession>A0A8S5TX70</accession>
<dbReference type="InterPro" id="IPR008713">
    <property type="entry name" value="Phage_lambda_NinG"/>
</dbReference>
<evidence type="ECO:0000256" key="2">
    <source>
        <dbReference type="ARBA" id="ARBA00021638"/>
    </source>
</evidence>
<reference evidence="3" key="1">
    <citation type="journal article" date="2021" name="Proc. Natl. Acad. Sci. U.S.A.">
        <title>A Catalog of Tens of Thousands of Viruses from Human Metagenomes Reveals Hidden Associations with Chronic Diseases.</title>
        <authorList>
            <person name="Tisza M.J."/>
            <person name="Buck C.B."/>
        </authorList>
    </citation>
    <scope>NUCLEOTIDE SEQUENCE</scope>
    <source>
        <strain evidence="3">CtvuW5</strain>
    </source>
</reference>